<comment type="subcellular location">
    <subcellularLocation>
        <location evidence="1">Cytoplasm</location>
        <location evidence="1">Cytoskeleton</location>
        <location evidence="1">Flagellum axoneme</location>
    </subcellularLocation>
</comment>
<evidence type="ECO:0000256" key="3">
    <source>
        <dbReference type="ARBA" id="ARBA00022574"/>
    </source>
</evidence>
<evidence type="ECO:0000256" key="15">
    <source>
        <dbReference type="SAM" id="MobiDB-lite"/>
    </source>
</evidence>
<dbReference type="HOGENOM" id="CLU_000928_0_0_1"/>
<evidence type="ECO:0000256" key="14">
    <source>
        <dbReference type="SAM" id="Coils"/>
    </source>
</evidence>
<dbReference type="InterPro" id="IPR036322">
    <property type="entry name" value="WD40_repeat_dom_sf"/>
</dbReference>
<evidence type="ECO:0000256" key="11">
    <source>
        <dbReference type="ARBA" id="ARBA00060934"/>
    </source>
</evidence>
<evidence type="ECO:0000256" key="8">
    <source>
        <dbReference type="ARBA" id="ARBA00023212"/>
    </source>
</evidence>
<comment type="similarity">
    <text evidence="11">Belongs to the CFAP44 family.</text>
</comment>
<keyword evidence="3 13" id="KW-0853">WD repeat</keyword>
<comment type="function">
    <text evidence="10">Flagellar protein involved in sperm flagellum axoneme organization and function.</text>
</comment>
<proteinExistence type="inferred from homology"/>
<dbReference type="PROSITE" id="PS50082">
    <property type="entry name" value="WD_REPEATS_2"/>
    <property type="match status" value="1"/>
</dbReference>
<dbReference type="EMBL" id="JH431944">
    <property type="status" value="NOT_ANNOTATED_CDS"/>
    <property type="molecule type" value="Genomic_DNA"/>
</dbReference>
<feature type="compositionally biased region" description="Basic and acidic residues" evidence="15">
    <location>
        <begin position="1"/>
        <end position="20"/>
    </location>
</feature>
<keyword evidence="9" id="KW-0966">Cell projection</keyword>
<evidence type="ECO:0000256" key="6">
    <source>
        <dbReference type="ARBA" id="ARBA00023054"/>
    </source>
</evidence>
<name>T1J7Z3_STRMM</name>
<feature type="coiled-coil region" evidence="14">
    <location>
        <begin position="1325"/>
        <end position="1359"/>
    </location>
</feature>
<protein>
    <recommendedName>
        <fullName evidence="12">Cilia- and flagella-associated protein 44</fullName>
    </recommendedName>
</protein>
<feature type="region of interest" description="Disordered" evidence="15">
    <location>
        <begin position="602"/>
        <end position="621"/>
    </location>
</feature>
<feature type="region of interest" description="Disordered" evidence="15">
    <location>
        <begin position="1198"/>
        <end position="1220"/>
    </location>
</feature>
<feature type="region of interest" description="Disordered" evidence="15">
    <location>
        <begin position="1379"/>
        <end position="1417"/>
    </location>
</feature>
<keyword evidence="2" id="KW-0963">Cytoplasm</keyword>
<reference evidence="16" key="2">
    <citation type="submission" date="2015-02" db="UniProtKB">
        <authorList>
            <consortium name="EnsemblMetazoa"/>
        </authorList>
    </citation>
    <scope>IDENTIFICATION</scope>
</reference>
<dbReference type="OMA" id="FIMDRVH"/>
<dbReference type="GO" id="GO:0003341">
    <property type="term" value="P:cilium movement"/>
    <property type="evidence" value="ECO:0007669"/>
    <property type="project" value="UniProtKB-ARBA"/>
</dbReference>
<dbReference type="Proteomes" id="UP000014500">
    <property type="component" value="Unassembled WGS sequence"/>
</dbReference>
<dbReference type="EnsemblMetazoa" id="SMAR009808-RA">
    <property type="protein sequence ID" value="SMAR009808-PA"/>
    <property type="gene ID" value="SMAR009808"/>
</dbReference>
<dbReference type="PANTHER" id="PTHR14885">
    <property type="entry name" value="CILIA- AND FLAGELLA-ASSOCIATED PROTEIN 43-RELATED"/>
    <property type="match status" value="1"/>
</dbReference>
<feature type="coiled-coil region" evidence="14">
    <location>
        <begin position="1519"/>
        <end position="1546"/>
    </location>
</feature>
<evidence type="ECO:0000256" key="12">
    <source>
        <dbReference type="ARBA" id="ARBA00074727"/>
    </source>
</evidence>
<feature type="repeat" description="WD" evidence="13">
    <location>
        <begin position="387"/>
        <end position="428"/>
    </location>
</feature>
<reference evidence="17" key="1">
    <citation type="submission" date="2011-05" db="EMBL/GenBank/DDBJ databases">
        <authorList>
            <person name="Richards S.R."/>
            <person name="Qu J."/>
            <person name="Jiang H."/>
            <person name="Jhangiani S.N."/>
            <person name="Agravi P."/>
            <person name="Goodspeed R."/>
            <person name="Gross S."/>
            <person name="Mandapat C."/>
            <person name="Jackson L."/>
            <person name="Mathew T."/>
            <person name="Pu L."/>
            <person name="Thornton R."/>
            <person name="Saada N."/>
            <person name="Wilczek-Boney K.B."/>
            <person name="Lee S."/>
            <person name="Kovar C."/>
            <person name="Wu Y."/>
            <person name="Scherer S.E."/>
            <person name="Worley K.C."/>
            <person name="Muzny D.M."/>
            <person name="Gibbs R."/>
        </authorList>
    </citation>
    <scope>NUCLEOTIDE SEQUENCE</scope>
    <source>
        <strain evidence="17">Brora</strain>
    </source>
</reference>
<organism evidence="16 17">
    <name type="scientific">Strigamia maritima</name>
    <name type="common">European centipede</name>
    <name type="synonym">Geophilus maritimus</name>
    <dbReference type="NCBI Taxonomy" id="126957"/>
    <lineage>
        <taxon>Eukaryota</taxon>
        <taxon>Metazoa</taxon>
        <taxon>Ecdysozoa</taxon>
        <taxon>Arthropoda</taxon>
        <taxon>Myriapoda</taxon>
        <taxon>Chilopoda</taxon>
        <taxon>Pleurostigmophora</taxon>
        <taxon>Geophilomorpha</taxon>
        <taxon>Linotaeniidae</taxon>
        <taxon>Strigamia</taxon>
    </lineage>
</organism>
<dbReference type="STRING" id="126957.T1J7Z3"/>
<dbReference type="Pfam" id="PF00400">
    <property type="entry name" value="WD40"/>
    <property type="match status" value="3"/>
</dbReference>
<feature type="region of interest" description="Disordered" evidence="15">
    <location>
        <begin position="946"/>
        <end position="965"/>
    </location>
</feature>
<keyword evidence="7" id="KW-0969">Cilium</keyword>
<evidence type="ECO:0000313" key="17">
    <source>
        <dbReference type="Proteomes" id="UP000014500"/>
    </source>
</evidence>
<dbReference type="PANTHER" id="PTHR14885:SF3">
    <property type="entry name" value="CILIA- AND FLAGELLA-ASSOCIATED PROTEIN 44"/>
    <property type="match status" value="1"/>
</dbReference>
<dbReference type="FunFam" id="2.130.10.10:FF:000401">
    <property type="entry name" value="Cilia- and flagella-associated protein 44"/>
    <property type="match status" value="1"/>
</dbReference>
<evidence type="ECO:0000256" key="13">
    <source>
        <dbReference type="PROSITE-ProRule" id="PRU00221"/>
    </source>
</evidence>
<evidence type="ECO:0000256" key="10">
    <source>
        <dbReference type="ARBA" id="ARBA00055223"/>
    </source>
</evidence>
<evidence type="ECO:0000313" key="16">
    <source>
        <dbReference type="EnsemblMetazoa" id="SMAR009808-PA"/>
    </source>
</evidence>
<dbReference type="Gene3D" id="2.130.10.10">
    <property type="entry name" value="YVTN repeat-like/Quinoprotein amine dehydrogenase"/>
    <property type="match status" value="3"/>
</dbReference>
<feature type="compositionally biased region" description="Polar residues" evidence="15">
    <location>
        <begin position="1199"/>
        <end position="1208"/>
    </location>
</feature>
<dbReference type="SMART" id="SM00320">
    <property type="entry name" value="WD40"/>
    <property type="match status" value="8"/>
</dbReference>
<feature type="compositionally biased region" description="Basic and acidic residues" evidence="15">
    <location>
        <begin position="946"/>
        <end position="960"/>
    </location>
</feature>
<feature type="compositionally biased region" description="Acidic residues" evidence="15">
    <location>
        <begin position="1800"/>
        <end position="1812"/>
    </location>
</feature>
<dbReference type="PhylomeDB" id="T1J7Z3"/>
<dbReference type="InterPro" id="IPR015943">
    <property type="entry name" value="WD40/YVTN_repeat-like_dom_sf"/>
</dbReference>
<evidence type="ECO:0000256" key="5">
    <source>
        <dbReference type="ARBA" id="ARBA00022846"/>
    </source>
</evidence>
<dbReference type="eggNOG" id="KOG2106">
    <property type="taxonomic scope" value="Eukaryota"/>
</dbReference>
<keyword evidence="17" id="KW-1185">Reference proteome</keyword>
<sequence>MDHFPEEDHSSDEYAPKRDAEDEYDEDSGYSKKTITQPPRRSETAPRPFRNYLKLYESFGYDCYKRANIQMVDKNTLIFASGNFVNLFNINTKTKRFFRSIGGDGIGHITIHPSAKYFAVAEKGFTPNIYIYDCVTLNVKKILRGGADCGYSFITFNPLGTLLASIATEPDYTLTVWNWTEELIILRSQAFYNDVYVVAFSQYTPGFLTTGGTGHVKFWKMAKTFTGLKLQGILGRFGRTEVSTIEGVIQFPDGKVLSGSEWGNMLVWDADLIKVELIRRMGKFCHTAPVIQFLVEEGEILSVGCDGFIKVWQFEILDAADSKDGKGFFEVEPLNELKVGADVHLMRVVKSLDEQTPHVWFAQDRNGGIWKLDFSFSHISKSPEKLLNCHSGAVTGMDVSPISHLIATTGIDGTVRLYDTLSKKQLCEKRFFAGGSCLSWIPKEINDRGDLFSVGFSDGILRILAIQTAVNNLNEPVIKFLLIDCMKPHTWEITSIAFFSFDSNFVITGSKDKTVFIFTWATYLTPIGFVTMPGIVSSVSCSPIKFVGLITMLKISINKKNMALLAKKKTYSLDEECKVFTINAFDVKESFKRAEKLKEKLKATESESGEPTSSAESDEEEEEEFIKKTIALGPIIFGFCSQIEYKFWISMGGLENGYLYKYEILTADSDQSLPYTLSPDPVGALMFEHIESHPIHSFEFSPDGHWYAIGTQNGMIYIFKVKHAWNIESREYYWGDRMHDPDYGVVNCLHFTFDQKFLVSAGTDGNIFCFTFDSAAPPTEGLQAAIPENREEDELIEVNDINDPDFLSLEEERIKLEYNKLMKLVEKKKTMVLTQIRHFQNEFIRTLHSNTTLPVEMQMKRQDMIANKALRKELISEFEELEKQTRAELAWEAERHAKSLNKLQDRFKASIKWDVLKIKAFNSAATVSSYRLAYLSEDVRQTLIDKEEKKPNRQSVRESQTETQTDITTKVQDITTEKQVLKHVSEIFSLNIHAQRVIKRIEDRKRKKSIRTAEWEELKARKPDENKGDPVVTNALAEAKTNLGDYNLKSSVDFVVPDYLRMTTKQKLKELVSSLCMAFDYKEEFNGKVFALRNEKKKIISRIDWIVDRIHTIQKTMQIPERKSVPSVPHMENCEIPEEILKSDLAKLVPATDSGSTVGSGSDKPASKMPGMSRFRVSVVSALMPTSRARASVMLGRSPVTTRPSNMDTDIPETPDSDVHTNIASKTQASPLEVRLQKMMLKRNLHEQNILIAEVEMLKKQFDEHLMSILQEKYRLDVALKMGSARQIVLYGEMQLLAQFETEEEEMLVGINQTSDEKGEFQIKIQDLLVKIENRKREVERLREQEKLLQQELHALLGEHNKFGGYLIKVYKKKIKRSKKKGTGDGEEEEESSESEEDFEVDEEEEDEDEFIDDRECPDGCDVQLFNSVLTFRERRLDIEELLSEIRKFNEALRKEMENYNKKLKNVQALLLSLQTDFKKVQREKQSRLNELYTLAPIKLNQIQYVVNGTLPADLNPCLVFPANKLKQLEDRIRELQQERIIQRKNQKKSKLHHSKLVKECKLMDEKIALLQTKCHELMLEKFGCVVDLDNIESYAVSKAVEEMKEKTKTTEFEEEITKDVFKNTQRILGINEAMTELQVMEAQFMIRQKSLPLNLMPELTPRQDEERRLVKLVKCQEEEIDFMQSKLKRAGSKSFCPSRELFMPESYGCRAVKKKLYDEELSRIDERINMKEFIEELFTIDAKEKEAVQLSLDDDEASIVQVLPLEITSARSGRSLTTSQDRDVMTESELGSSIITDDFNADDDDFGSEDD</sequence>
<feature type="region of interest" description="Disordered" evidence="15">
    <location>
        <begin position="1775"/>
        <end position="1812"/>
    </location>
</feature>
<dbReference type="InterPro" id="IPR001680">
    <property type="entry name" value="WD40_rpt"/>
</dbReference>
<keyword evidence="4" id="KW-0677">Repeat</keyword>
<evidence type="ECO:0000256" key="9">
    <source>
        <dbReference type="ARBA" id="ARBA00023273"/>
    </source>
</evidence>
<evidence type="ECO:0000256" key="4">
    <source>
        <dbReference type="ARBA" id="ARBA00022737"/>
    </source>
</evidence>
<feature type="region of interest" description="Disordered" evidence="15">
    <location>
        <begin position="1"/>
        <end position="46"/>
    </location>
</feature>
<dbReference type="PROSITE" id="PS50294">
    <property type="entry name" value="WD_REPEATS_REGION"/>
    <property type="match status" value="1"/>
</dbReference>
<dbReference type="SUPFAM" id="SSF50960">
    <property type="entry name" value="TolB, C-terminal domain"/>
    <property type="match status" value="1"/>
</dbReference>
<dbReference type="GO" id="GO:0060285">
    <property type="term" value="P:cilium-dependent cell motility"/>
    <property type="evidence" value="ECO:0007669"/>
    <property type="project" value="UniProtKB-ARBA"/>
</dbReference>
<keyword evidence="5" id="KW-0282">Flagellum</keyword>
<feature type="coiled-coil region" evidence="14">
    <location>
        <begin position="1439"/>
        <end position="1484"/>
    </location>
</feature>
<evidence type="ECO:0000256" key="1">
    <source>
        <dbReference type="ARBA" id="ARBA00004611"/>
    </source>
</evidence>
<accession>T1J7Z3</accession>
<feature type="compositionally biased region" description="Acidic residues" evidence="15">
    <location>
        <begin position="1385"/>
        <end position="1413"/>
    </location>
</feature>
<dbReference type="SUPFAM" id="SSF50978">
    <property type="entry name" value="WD40 repeat-like"/>
    <property type="match status" value="1"/>
</dbReference>
<keyword evidence="8" id="KW-0206">Cytoskeleton</keyword>
<keyword evidence="6 14" id="KW-0175">Coiled coil</keyword>
<evidence type="ECO:0000256" key="2">
    <source>
        <dbReference type="ARBA" id="ARBA00022490"/>
    </source>
</evidence>
<evidence type="ECO:0000256" key="7">
    <source>
        <dbReference type="ARBA" id="ARBA00023069"/>
    </source>
</evidence>